<accession>A0ABR0B5B7</accession>
<keyword evidence="3" id="KW-1185">Reference proteome</keyword>
<comment type="caution">
    <text evidence="2">The sequence shown here is derived from an EMBL/GenBank/DDBJ whole genome shotgun (WGS) entry which is preliminary data.</text>
</comment>
<keyword evidence="1" id="KW-0472">Membrane</keyword>
<protein>
    <submittedName>
        <fullName evidence="2">Uncharacterized protein</fullName>
    </submittedName>
</protein>
<gene>
    <name evidence="2" type="ORF">OUZ56_028924</name>
</gene>
<feature type="non-terminal residue" evidence="2">
    <location>
        <position position="1"/>
    </location>
</feature>
<reference evidence="2 3" key="1">
    <citation type="journal article" date="2023" name="Nucleic Acids Res.">
        <title>The hologenome of Daphnia magna reveals possible DNA methylation and microbiome-mediated evolution of the host genome.</title>
        <authorList>
            <person name="Chaturvedi A."/>
            <person name="Li X."/>
            <person name="Dhandapani V."/>
            <person name="Marshall H."/>
            <person name="Kissane S."/>
            <person name="Cuenca-Cambronero M."/>
            <person name="Asole G."/>
            <person name="Calvet F."/>
            <person name="Ruiz-Romero M."/>
            <person name="Marangio P."/>
            <person name="Guigo R."/>
            <person name="Rago D."/>
            <person name="Mirbahai L."/>
            <person name="Eastwood N."/>
            <person name="Colbourne J.K."/>
            <person name="Zhou J."/>
            <person name="Mallon E."/>
            <person name="Orsini L."/>
        </authorList>
    </citation>
    <scope>NUCLEOTIDE SEQUENCE [LARGE SCALE GENOMIC DNA]</scope>
    <source>
        <strain evidence="2">LRV0_1</strain>
    </source>
</reference>
<evidence type="ECO:0000256" key="1">
    <source>
        <dbReference type="SAM" id="Phobius"/>
    </source>
</evidence>
<evidence type="ECO:0000313" key="2">
    <source>
        <dbReference type="EMBL" id="KAK4036886.1"/>
    </source>
</evidence>
<sequence>IRGSHHRNEEVEAVSEGNEEECVDVNSMLETWFHSTSSLQTTETDLVIQPLESVAIVPEEIPPAIMDMLPQISIADLGTTSLPVFTAAPEIFNRPTPFTRKFYLFTSFFWSSFYIELSCSVAYFCFTCLILLSIIAI</sequence>
<proteinExistence type="predicted"/>
<evidence type="ECO:0000313" key="3">
    <source>
        <dbReference type="Proteomes" id="UP001234178"/>
    </source>
</evidence>
<keyword evidence="1" id="KW-0812">Transmembrane</keyword>
<name>A0ABR0B5B7_9CRUS</name>
<keyword evidence="1" id="KW-1133">Transmembrane helix</keyword>
<feature type="transmembrane region" description="Helical" evidence="1">
    <location>
        <begin position="102"/>
        <end position="135"/>
    </location>
</feature>
<dbReference type="Proteomes" id="UP001234178">
    <property type="component" value="Unassembled WGS sequence"/>
</dbReference>
<organism evidence="2 3">
    <name type="scientific">Daphnia magna</name>
    <dbReference type="NCBI Taxonomy" id="35525"/>
    <lineage>
        <taxon>Eukaryota</taxon>
        <taxon>Metazoa</taxon>
        <taxon>Ecdysozoa</taxon>
        <taxon>Arthropoda</taxon>
        <taxon>Crustacea</taxon>
        <taxon>Branchiopoda</taxon>
        <taxon>Diplostraca</taxon>
        <taxon>Cladocera</taxon>
        <taxon>Anomopoda</taxon>
        <taxon>Daphniidae</taxon>
        <taxon>Daphnia</taxon>
    </lineage>
</organism>
<dbReference type="EMBL" id="JAOYFB010000040">
    <property type="protein sequence ID" value="KAK4036886.1"/>
    <property type="molecule type" value="Genomic_DNA"/>
</dbReference>